<feature type="region of interest" description="Disordered" evidence="1">
    <location>
        <begin position="57"/>
        <end position="103"/>
    </location>
</feature>
<keyword evidence="3" id="KW-1185">Reference proteome</keyword>
<sequence length="135" mass="14706">MFVSCSVPISVFQNDDSESTESGRATATHKNDGFQTRCFIGQVCVHVGNDMLRNRARQRERRHGNRHRGCVGGSAFPKASSRKQNNWISLTSSTAPLTSPQLPPGGFLSQCLKQIVQTHPGKAKPSVGASRRIEG</sequence>
<evidence type="ECO:0000313" key="2">
    <source>
        <dbReference type="EMBL" id="ROI74400.1"/>
    </source>
</evidence>
<name>A0A3N0XME5_ANAGA</name>
<feature type="compositionally biased region" description="Low complexity" evidence="1">
    <location>
        <begin position="89"/>
        <end position="100"/>
    </location>
</feature>
<dbReference type="EMBL" id="RJVU01069130">
    <property type="protein sequence ID" value="ROI74400.1"/>
    <property type="molecule type" value="Genomic_DNA"/>
</dbReference>
<accession>A0A3N0XME5</accession>
<reference evidence="2 3" key="1">
    <citation type="submission" date="2018-10" db="EMBL/GenBank/DDBJ databases">
        <title>Genome assembly for a Yunnan-Guizhou Plateau 3E fish, Anabarilius grahami (Regan), and its evolutionary and genetic applications.</title>
        <authorList>
            <person name="Jiang W."/>
        </authorList>
    </citation>
    <scope>NUCLEOTIDE SEQUENCE [LARGE SCALE GENOMIC DNA]</scope>
    <source>
        <strain evidence="2">AG-KIZ</strain>
        <tissue evidence="2">Muscle</tissue>
    </source>
</reference>
<proteinExistence type="predicted"/>
<evidence type="ECO:0000256" key="1">
    <source>
        <dbReference type="SAM" id="MobiDB-lite"/>
    </source>
</evidence>
<comment type="caution">
    <text evidence="2">The sequence shown here is derived from an EMBL/GenBank/DDBJ whole genome shotgun (WGS) entry which is preliminary data.</text>
</comment>
<protein>
    <submittedName>
        <fullName evidence="2">Uncharacterized protein</fullName>
    </submittedName>
</protein>
<feature type="compositionally biased region" description="Basic residues" evidence="1">
    <location>
        <begin position="57"/>
        <end position="69"/>
    </location>
</feature>
<evidence type="ECO:0000313" key="3">
    <source>
        <dbReference type="Proteomes" id="UP000281406"/>
    </source>
</evidence>
<dbReference type="AlphaFoldDB" id="A0A3N0XME5"/>
<gene>
    <name evidence="2" type="ORF">DPX16_21949</name>
</gene>
<organism evidence="2 3">
    <name type="scientific">Anabarilius grahami</name>
    <name type="common">Kanglang fish</name>
    <name type="synonym">Barilius grahami</name>
    <dbReference type="NCBI Taxonomy" id="495550"/>
    <lineage>
        <taxon>Eukaryota</taxon>
        <taxon>Metazoa</taxon>
        <taxon>Chordata</taxon>
        <taxon>Craniata</taxon>
        <taxon>Vertebrata</taxon>
        <taxon>Euteleostomi</taxon>
        <taxon>Actinopterygii</taxon>
        <taxon>Neopterygii</taxon>
        <taxon>Teleostei</taxon>
        <taxon>Ostariophysi</taxon>
        <taxon>Cypriniformes</taxon>
        <taxon>Xenocyprididae</taxon>
        <taxon>Xenocypridinae</taxon>
        <taxon>Xenocypridinae incertae sedis</taxon>
        <taxon>Anabarilius</taxon>
    </lineage>
</organism>
<dbReference type="Proteomes" id="UP000281406">
    <property type="component" value="Unassembled WGS sequence"/>
</dbReference>